<feature type="transmembrane region" description="Helical" evidence="8">
    <location>
        <begin position="366"/>
        <end position="388"/>
    </location>
</feature>
<evidence type="ECO:0000313" key="11">
    <source>
        <dbReference type="Proteomes" id="UP000308196"/>
    </source>
</evidence>
<feature type="transmembrane region" description="Helical" evidence="8">
    <location>
        <begin position="461"/>
        <end position="479"/>
    </location>
</feature>
<dbReference type="GO" id="GO:0005886">
    <property type="term" value="C:plasma membrane"/>
    <property type="evidence" value="ECO:0007669"/>
    <property type="project" value="UniProtKB-SubCell"/>
</dbReference>
<keyword evidence="4" id="KW-1003">Cell membrane</keyword>
<feature type="transmembrane region" description="Helical" evidence="8">
    <location>
        <begin position="124"/>
        <end position="145"/>
    </location>
</feature>
<dbReference type="STRING" id="1123265.GCA_000686625_02799"/>
<feature type="transmembrane region" description="Helical" evidence="8">
    <location>
        <begin position="262"/>
        <end position="283"/>
    </location>
</feature>
<dbReference type="AlphaFoldDB" id="A0A4U9VDE5"/>
<evidence type="ECO:0000256" key="7">
    <source>
        <dbReference type="ARBA" id="ARBA00023136"/>
    </source>
</evidence>
<evidence type="ECO:0000256" key="5">
    <source>
        <dbReference type="ARBA" id="ARBA00022692"/>
    </source>
</evidence>
<protein>
    <submittedName>
        <fullName evidence="10">Carbon starvation protein A</fullName>
    </submittedName>
</protein>
<feature type="transmembrane region" description="Helical" evidence="8">
    <location>
        <begin position="533"/>
        <end position="557"/>
    </location>
</feature>
<keyword evidence="3" id="KW-0813">Transport</keyword>
<keyword evidence="6 8" id="KW-1133">Transmembrane helix</keyword>
<feature type="transmembrane region" description="Helical" evidence="8">
    <location>
        <begin position="598"/>
        <end position="618"/>
    </location>
</feature>
<sequence>MEITSLDYLRSDVIRKLVFCKSHFIRFCMTLIIGFFDNMNALTVIFASILIFAIAYRLYGIFISRRVLRLNDAVMTPAVEFADGHDYIKTDRKVLFGHHFAAIAAAGPLVGPVLAAQFGYLPGALWILIGCVLGGGVHDMVVLFASVRHKGQSLATIAAKEINPAVGLIAGIAVLFILILTLAGLSLACISAMHEAPWSLFTIILTMPIAIAMGLLMRYRDGSVTLASILGGVLLIIGIIAGHRLMAIPVIHNLFNWDVKTISIAIAIYGFFASVLPIWLLLVPRDYLSTYLKIGTILMLAVGIIFVHPTIQMPAWTDFTHGGGPVIGGPVLPFIFIVIACGAISGFHAIIATGTTPKMLGAEKEILFVGYGAMLVEGFVALMALIAACTLMPGDYFAINTPVEDYAQFLVQHPEWKAVDLPHFIDRIGVDVHGRTGGAVSLAVGMAHIFDKVPFMNDVMAYWYNFAIMFEAVFILTAIDAGTRVGRFFLQEMLGNIIPNFKNKEWKPGVYICSALFTFSWGYLVFTGNISNIWPLFGISNQLLAACGLIVCTTMLIRMNRGKYALCTAIPGVFMAAITFWAGYLQVVDIYMPQGQNLLAMLAIAAMLLMFFVFIGAFRKWYLLFKTEQELTDANGESVKVLVER</sequence>
<evidence type="ECO:0000256" key="4">
    <source>
        <dbReference type="ARBA" id="ARBA00022475"/>
    </source>
</evidence>
<dbReference type="EMBL" id="LR590484">
    <property type="protein sequence ID" value="VTR44876.1"/>
    <property type="molecule type" value="Genomic_DNA"/>
</dbReference>
<evidence type="ECO:0000256" key="1">
    <source>
        <dbReference type="ARBA" id="ARBA00004651"/>
    </source>
</evidence>
<gene>
    <name evidence="10" type="primary">cstA_2</name>
    <name evidence="10" type="ORF">NCTC11429_03118</name>
</gene>
<accession>A0A4U9VDE5</accession>
<dbReference type="Proteomes" id="UP000308196">
    <property type="component" value="Chromosome"/>
</dbReference>
<reference evidence="10 11" key="1">
    <citation type="submission" date="2019-05" db="EMBL/GenBank/DDBJ databases">
        <authorList>
            <consortium name="Pathogen Informatics"/>
        </authorList>
    </citation>
    <scope>NUCLEOTIDE SEQUENCE [LARGE SCALE GENOMIC DNA]</scope>
    <source>
        <strain evidence="10 11">NCTC11429</strain>
    </source>
</reference>
<evidence type="ECO:0000256" key="8">
    <source>
        <dbReference type="SAM" id="Phobius"/>
    </source>
</evidence>
<comment type="similarity">
    <text evidence="2">Belongs to the peptide transporter carbon starvation (CstA) (TC 2.A.114) family.</text>
</comment>
<organism evidence="10 11">
    <name type="scientific">Sphingobacterium thalpophilum</name>
    <dbReference type="NCBI Taxonomy" id="259"/>
    <lineage>
        <taxon>Bacteria</taxon>
        <taxon>Pseudomonadati</taxon>
        <taxon>Bacteroidota</taxon>
        <taxon>Sphingobacteriia</taxon>
        <taxon>Sphingobacteriales</taxon>
        <taxon>Sphingobacteriaceae</taxon>
        <taxon>Sphingobacterium</taxon>
    </lineage>
</organism>
<evidence type="ECO:0000256" key="6">
    <source>
        <dbReference type="ARBA" id="ARBA00022989"/>
    </source>
</evidence>
<feature type="domain" description="CstA N-terminal" evidence="9">
    <location>
        <begin position="40"/>
        <end position="582"/>
    </location>
</feature>
<dbReference type="GO" id="GO:0009267">
    <property type="term" value="P:cellular response to starvation"/>
    <property type="evidence" value="ECO:0007669"/>
    <property type="project" value="InterPro"/>
</dbReference>
<feature type="transmembrane region" description="Helical" evidence="8">
    <location>
        <begin position="290"/>
        <end position="311"/>
    </location>
</feature>
<feature type="transmembrane region" description="Helical" evidence="8">
    <location>
        <begin position="166"/>
        <end position="193"/>
    </location>
</feature>
<feature type="transmembrane region" description="Helical" evidence="8">
    <location>
        <begin position="95"/>
        <end position="118"/>
    </location>
</feature>
<feature type="transmembrane region" description="Helical" evidence="8">
    <location>
        <begin position="18"/>
        <end position="36"/>
    </location>
</feature>
<dbReference type="InterPro" id="IPR051605">
    <property type="entry name" value="CstA"/>
</dbReference>
<feature type="transmembrane region" description="Helical" evidence="8">
    <location>
        <begin position="509"/>
        <end position="527"/>
    </location>
</feature>
<proteinExistence type="inferred from homology"/>
<dbReference type="InterPro" id="IPR003706">
    <property type="entry name" value="CstA_N"/>
</dbReference>
<evidence type="ECO:0000256" key="3">
    <source>
        <dbReference type="ARBA" id="ARBA00022448"/>
    </source>
</evidence>
<feature type="transmembrane region" description="Helical" evidence="8">
    <location>
        <begin position="199"/>
        <end position="217"/>
    </location>
</feature>
<evidence type="ECO:0000313" key="10">
    <source>
        <dbReference type="EMBL" id="VTR44876.1"/>
    </source>
</evidence>
<comment type="subcellular location">
    <subcellularLocation>
        <location evidence="1">Cell membrane</location>
        <topology evidence="1">Multi-pass membrane protein</topology>
    </subcellularLocation>
</comment>
<feature type="transmembrane region" description="Helical" evidence="8">
    <location>
        <begin position="224"/>
        <end position="242"/>
    </location>
</feature>
<evidence type="ECO:0000259" key="9">
    <source>
        <dbReference type="Pfam" id="PF02554"/>
    </source>
</evidence>
<feature type="transmembrane region" description="Helical" evidence="8">
    <location>
        <begin position="331"/>
        <end position="354"/>
    </location>
</feature>
<feature type="transmembrane region" description="Helical" evidence="8">
    <location>
        <begin position="42"/>
        <end position="59"/>
    </location>
</feature>
<keyword evidence="5 8" id="KW-0812">Transmembrane</keyword>
<name>A0A4U9VDE5_9SPHI</name>
<dbReference type="PANTHER" id="PTHR30252">
    <property type="entry name" value="INNER MEMBRANE PEPTIDE TRANSPORTER"/>
    <property type="match status" value="1"/>
</dbReference>
<feature type="transmembrane region" description="Helical" evidence="8">
    <location>
        <begin position="564"/>
        <end position="586"/>
    </location>
</feature>
<keyword evidence="7 8" id="KW-0472">Membrane</keyword>
<dbReference type="PANTHER" id="PTHR30252:SF3">
    <property type="entry name" value="PYRUVATE_PROTON SYMPORTER BTST"/>
    <property type="match status" value="1"/>
</dbReference>
<evidence type="ECO:0000256" key="2">
    <source>
        <dbReference type="ARBA" id="ARBA00007755"/>
    </source>
</evidence>
<dbReference type="KEGG" id="stha:NCTC11429_03118"/>
<dbReference type="Pfam" id="PF02554">
    <property type="entry name" value="CstA"/>
    <property type="match status" value="1"/>
</dbReference>